<dbReference type="OrthoDB" id="47924at2759"/>
<accession>K0TQ57</accession>
<gene>
    <name evidence="1" type="ORF">THAOC_02808</name>
</gene>
<proteinExistence type="predicted"/>
<dbReference type="EMBL" id="AGNL01002920">
    <property type="protein sequence ID" value="EJK75467.1"/>
    <property type="molecule type" value="Genomic_DNA"/>
</dbReference>
<name>K0TQ57_THAOC</name>
<comment type="caution">
    <text evidence="1">The sequence shown here is derived from an EMBL/GenBank/DDBJ whole genome shotgun (WGS) entry which is preliminary data.</text>
</comment>
<reference evidence="1 2" key="1">
    <citation type="journal article" date="2012" name="Genome Biol.">
        <title>Genome and low-iron response of an oceanic diatom adapted to chronic iron limitation.</title>
        <authorList>
            <person name="Lommer M."/>
            <person name="Specht M."/>
            <person name="Roy A.S."/>
            <person name="Kraemer L."/>
            <person name="Andreson R."/>
            <person name="Gutowska M.A."/>
            <person name="Wolf J."/>
            <person name="Bergner S.V."/>
            <person name="Schilhabel M.B."/>
            <person name="Klostermeier U.C."/>
            <person name="Beiko R.G."/>
            <person name="Rosenstiel P."/>
            <person name="Hippler M."/>
            <person name="Laroche J."/>
        </authorList>
    </citation>
    <scope>NUCLEOTIDE SEQUENCE [LARGE SCALE GENOMIC DNA]</scope>
    <source>
        <strain evidence="1 2">CCMP1005</strain>
    </source>
</reference>
<organism evidence="1 2">
    <name type="scientific">Thalassiosira oceanica</name>
    <name type="common">Marine diatom</name>
    <dbReference type="NCBI Taxonomy" id="159749"/>
    <lineage>
        <taxon>Eukaryota</taxon>
        <taxon>Sar</taxon>
        <taxon>Stramenopiles</taxon>
        <taxon>Ochrophyta</taxon>
        <taxon>Bacillariophyta</taxon>
        <taxon>Coscinodiscophyceae</taxon>
        <taxon>Thalassiosirophycidae</taxon>
        <taxon>Thalassiosirales</taxon>
        <taxon>Thalassiosiraceae</taxon>
        <taxon>Thalassiosira</taxon>
    </lineage>
</organism>
<dbReference type="Proteomes" id="UP000266841">
    <property type="component" value="Unassembled WGS sequence"/>
</dbReference>
<dbReference type="AlphaFoldDB" id="K0TQ57"/>
<protein>
    <submittedName>
        <fullName evidence="1">Uncharacterized protein</fullName>
    </submittedName>
</protein>
<sequence length="214" mass="23209">MINTLPFGNLEDQDADVAQENFVGDSREATGVVGMSVTYCTAVAVALMDGKEDAVDAVELFPFVESSNVSYQALHNGTVDIHAGAKAKSEIPGVTFSTAYFYGNETAEEDLTMYTLATRKDDFKFSSFVNLVVMSTIKADKDGIGREAHRNMPLISVYGSNIGWALKDAISYSGSYSQILSENFPQSMAATGRNCIHKDGPLRHSIPGIRFQNP</sequence>
<evidence type="ECO:0000313" key="1">
    <source>
        <dbReference type="EMBL" id="EJK75467.1"/>
    </source>
</evidence>
<dbReference type="eggNOG" id="ENOG502RX6V">
    <property type="taxonomic scope" value="Eukaryota"/>
</dbReference>
<evidence type="ECO:0000313" key="2">
    <source>
        <dbReference type="Proteomes" id="UP000266841"/>
    </source>
</evidence>
<keyword evidence="2" id="KW-1185">Reference proteome</keyword>